<protein>
    <submittedName>
        <fullName evidence="1">Uncharacterized protein</fullName>
    </submittedName>
</protein>
<accession>A0ACB9VKL9</accession>
<comment type="caution">
    <text evidence="1">The sequence shown here is derived from an EMBL/GenBank/DDBJ whole genome shotgun (WGS) entry which is preliminary data.</text>
</comment>
<dbReference type="EMBL" id="CM043026">
    <property type="protein sequence ID" value="KAI4590001.1"/>
    <property type="molecule type" value="Genomic_DNA"/>
</dbReference>
<evidence type="ECO:0000313" key="1">
    <source>
        <dbReference type="EMBL" id="KAI4590001.1"/>
    </source>
</evidence>
<keyword evidence="2" id="KW-1185">Reference proteome</keyword>
<reference evidence="1" key="1">
    <citation type="submission" date="2022-03" db="EMBL/GenBank/DDBJ databases">
        <title>Genomic analyses of argali, domestic sheep and their hybrids provide insights into chromosomal evolution, heterosis and genetic basis of agronomic traits.</title>
        <authorList>
            <person name="Li M."/>
        </authorList>
    </citation>
    <scope>NUCLEOTIDE SEQUENCE</scope>
    <source>
        <strain evidence="1">F1 hybrid</strain>
    </source>
</reference>
<sequence>MSHVVTIEEPQAKSQVSQTRFRGKSGAWGKVSASRTYDFLYDPLFIVSSEKDHNQANIQATVIRSKLRRVPRFRTMFSSMFHYPRYSVYWSKADPVPSFISRDWKRHEQRHREALQQLAAIDASFQMPKVYEDPDVTGKNRYKYFERPFLPFYQQMPFNVVFASTRADPYTFPPPPTKYLPLPSKYTVGTQTDYRDAEVQTDPYSPEYVVCQDSIPELLTLATLTWGRGLPAGQAEVEMIERAREKRAWEDTLPSLSDTSQFEKRRRMMNAMERKEWAFREQEIEKLQEIRLEVLKELLKKRDENQKEVNMARLNAQWSKLQEAKEAKLAQIQRKHVSAIRKLMGKGKNIEGKLERRNIIKDYCDYASQVYGPLSRLGRFPDNNSEDFVVKNHYLNTYEGLVELESCLPDFVTQPRVKPPKPKVTTTKDGFLKRAARVDRELAEVHKALLEKKNKDFEAKKPMRFLQRKPVPQPRLPTPTLEMSSNEEEDIEMAVIYLQKLLRGRVVQNMMFEGKEKRLELIQELRTSHALQEDDRLVKKAEKQVTLALQRQRNLHEHKVSLVENHLAGLEGRVLADMFDFLSKELVRLQEERRVHALAMLAERQRRMREAEESGRRQVEQRRLQEEDQIFKEASGDVSHSASVRGDCGRAGLQFPNPTGAKGLCQRKGPRGSEAKLEVGREEQWNHADLVHCGEADSASTNPILGADEDEEGPQICRVCGDKATGYHFNVMTCEGCKGFFRRAMKRNARPRCPFRKGTCEITRKTRRQCQACRLRKCLESGMRKEMIMSDAAVEQRRALIRRKKRERTETQPPGAKGLTEEQLMMIRELTTAQMNTFDSTFIHFKNFRLPDVLSSGHQNPEPLQIQSREEAAKWRKIREELCSVKLSLQLRGEDGSVWNYKPPADNGGKEIFSLLPHIADVSTYMFKGIINFAKVISCFRDLPIEDQISLLKGAAFELCQLRFNTVFNAETRTWECGRLSYCVEDPAGGFQQLLLEPVLKFHYMLKKLQLHKEEYVLMQAISLFSPDRPGVVQRLVVDQLQEQFAMTLKAYIEFNRPQPAHRFLFLKIMAILTELRSISAEHTQQLLRIHDVHPFATPLMQELFSTTNA</sequence>
<name>A0ACB9VKL9_9CETA</name>
<evidence type="ECO:0000313" key="2">
    <source>
        <dbReference type="Proteomes" id="UP001057279"/>
    </source>
</evidence>
<proteinExistence type="predicted"/>
<organism evidence="1 2">
    <name type="scientific">Ovis ammon polii x Ovis aries</name>
    <dbReference type="NCBI Taxonomy" id="2918886"/>
    <lineage>
        <taxon>Eukaryota</taxon>
        <taxon>Metazoa</taxon>
        <taxon>Chordata</taxon>
        <taxon>Craniata</taxon>
        <taxon>Vertebrata</taxon>
        <taxon>Euteleostomi</taxon>
        <taxon>Mammalia</taxon>
        <taxon>Eutheria</taxon>
        <taxon>Laurasiatheria</taxon>
        <taxon>Artiodactyla</taxon>
        <taxon>Ruminantia</taxon>
        <taxon>Pecora</taxon>
        <taxon>Bovidae</taxon>
        <taxon>Caprinae</taxon>
        <taxon>Ovis</taxon>
    </lineage>
</organism>
<dbReference type="Proteomes" id="UP001057279">
    <property type="component" value="Linkage Group LG01"/>
</dbReference>
<gene>
    <name evidence="1" type="ORF">MJG53_001050</name>
</gene>